<reference evidence="4" key="1">
    <citation type="journal article" date="2019" name="Int. J. Syst. Evol. Microbiol.">
        <title>The Global Catalogue of Microorganisms (GCM) 10K type strain sequencing project: providing services to taxonomists for standard genome sequencing and annotation.</title>
        <authorList>
            <consortium name="The Broad Institute Genomics Platform"/>
            <consortium name="The Broad Institute Genome Sequencing Center for Infectious Disease"/>
            <person name="Wu L."/>
            <person name="Ma J."/>
        </authorList>
    </citation>
    <scope>NUCLEOTIDE SEQUENCE [LARGE SCALE GENOMIC DNA]</scope>
    <source>
        <strain evidence="4">KCTC 33842</strain>
    </source>
</reference>
<comment type="caution">
    <text evidence="3">The sequence shown here is derived from an EMBL/GenBank/DDBJ whole genome shotgun (WGS) entry which is preliminary data.</text>
</comment>
<dbReference type="PANTHER" id="PTHR44757">
    <property type="entry name" value="DIGUANYLATE CYCLASE DGCP"/>
    <property type="match status" value="1"/>
</dbReference>
<feature type="region of interest" description="Disordered" evidence="1">
    <location>
        <begin position="893"/>
        <end position="918"/>
    </location>
</feature>
<protein>
    <submittedName>
        <fullName evidence="3">EAL domain-containing protein</fullName>
    </submittedName>
</protein>
<dbReference type="InterPro" id="IPR001633">
    <property type="entry name" value="EAL_dom"/>
</dbReference>
<dbReference type="InterPro" id="IPR000014">
    <property type="entry name" value="PAS"/>
</dbReference>
<dbReference type="SMART" id="SM00091">
    <property type="entry name" value="PAS"/>
    <property type="match status" value="2"/>
</dbReference>
<dbReference type="SUPFAM" id="SSF55785">
    <property type="entry name" value="PYP-like sensor domain (PAS domain)"/>
    <property type="match status" value="2"/>
</dbReference>
<sequence>MKTVSPVAPRAELRAALLTTLGDLLRLHAPHATLLACVGDQTARVRAGEAAQLLSGDLVPPDDWLERGEMTWITQGGALLGLLHSEASTEGQGVLVDMLTLLLTSARASEAPGDTELLISQLPVPAAWLSTDLSVQSVSRALLEWFGWTETEVLGQRLPDVWPGRNALPGLLEQAAAGRSLHLPDAPLTTRQGERWVRGEARPYFGSGAAGVLLTLQDVSGEYAQAARVSALMDSEAPTALLGPDGHVLHASAGLLELLPLTAPAVPGAPLWAWPCFADVPSSVVQDLFTVARSGGAARADVPLSQGGVLPLSVRRTSLPDLLVAEGLPAARVGQAPAGLLGQVLALTDSTAVALDHVGRVQFVSDSAAELLGLEVGRLLGLSLTRVMADLGVQVLRPDGEAHPIPDWRTLPLPLTHEVLLGLPSGKMRHMQLRATALPAEGSGKPGLLLTLRDFTALRRAQAKMRHDARHDALTGLLNRSGLNDALTRGTGLTGGEGRAGAVVALTPCKFGELVAALGRTACDHLLIQVAARLNDVALDEGGAAARLNDTTLAAFLPGRSAQEALERVQKVLKDPLRAGRRDIPVQFALGGTECAGADIQGGTVISDAEVAMQHALRQLDTPEQASVFRPALRAQMAQAFELEDALREAVGGEQLTLLYQPAIRLTDGRPMGAEALLRWNHPKLGLLGPGQFLGAAARTDLIGQVGDWVVRAALRGRTEIREALPEPYGAWRVGVNLNLQELRRSAGLRELLPLLSAQGAPDIEVTAGSLLDHSQETLGLLEQLRSLGAALSVDDFGDTATNLAALTRFPLDGVKLHPTLTARLPEDPRSVTLVQATVDLAHRLGLWVTAVGVETPEQLRVLRELGCNAAQGYAIAPPLALPELLDWLRQGEQSAVSAPNTPPAPTRKPRAKRTKRE</sequence>
<dbReference type="Pfam" id="PF00563">
    <property type="entry name" value="EAL"/>
    <property type="match status" value="1"/>
</dbReference>
<dbReference type="InterPro" id="IPR013656">
    <property type="entry name" value="PAS_4"/>
</dbReference>
<dbReference type="Gene3D" id="3.30.70.270">
    <property type="match status" value="1"/>
</dbReference>
<dbReference type="InterPro" id="IPR043128">
    <property type="entry name" value="Rev_trsase/Diguanyl_cyclase"/>
</dbReference>
<dbReference type="Gene3D" id="3.30.450.20">
    <property type="entry name" value="PAS domain"/>
    <property type="match status" value="2"/>
</dbReference>
<gene>
    <name evidence="3" type="ORF">ACFSR9_03630</name>
</gene>
<dbReference type="SUPFAM" id="SSF141868">
    <property type="entry name" value="EAL domain-like"/>
    <property type="match status" value="1"/>
</dbReference>
<dbReference type="InterPro" id="IPR035919">
    <property type="entry name" value="EAL_sf"/>
</dbReference>
<dbReference type="CDD" id="cd01948">
    <property type="entry name" value="EAL"/>
    <property type="match status" value="1"/>
</dbReference>
<evidence type="ECO:0000313" key="3">
    <source>
        <dbReference type="EMBL" id="MFD2608531.1"/>
    </source>
</evidence>
<dbReference type="SMART" id="SM00052">
    <property type="entry name" value="EAL"/>
    <property type="match status" value="1"/>
</dbReference>
<keyword evidence="4" id="KW-1185">Reference proteome</keyword>
<feature type="compositionally biased region" description="Basic residues" evidence="1">
    <location>
        <begin position="908"/>
        <end position="918"/>
    </location>
</feature>
<dbReference type="CDD" id="cd00130">
    <property type="entry name" value="PAS"/>
    <property type="match status" value="2"/>
</dbReference>
<name>A0ABW5NZN5_9DEIO</name>
<dbReference type="PROSITE" id="PS50883">
    <property type="entry name" value="EAL"/>
    <property type="match status" value="1"/>
</dbReference>
<proteinExistence type="predicted"/>
<dbReference type="Gene3D" id="3.20.20.450">
    <property type="entry name" value="EAL domain"/>
    <property type="match status" value="1"/>
</dbReference>
<dbReference type="PANTHER" id="PTHR44757:SF2">
    <property type="entry name" value="BIOFILM ARCHITECTURE MAINTENANCE PROTEIN MBAA"/>
    <property type="match status" value="1"/>
</dbReference>
<dbReference type="SUPFAM" id="SSF55073">
    <property type="entry name" value="Nucleotide cyclase"/>
    <property type="match status" value="1"/>
</dbReference>
<evidence type="ECO:0000313" key="4">
    <source>
        <dbReference type="Proteomes" id="UP001597475"/>
    </source>
</evidence>
<dbReference type="Pfam" id="PF08448">
    <property type="entry name" value="PAS_4"/>
    <property type="match status" value="2"/>
</dbReference>
<accession>A0ABW5NZN5</accession>
<dbReference type="SMART" id="SM00267">
    <property type="entry name" value="GGDEF"/>
    <property type="match status" value="1"/>
</dbReference>
<dbReference type="InterPro" id="IPR035965">
    <property type="entry name" value="PAS-like_dom_sf"/>
</dbReference>
<dbReference type="Proteomes" id="UP001597475">
    <property type="component" value="Unassembled WGS sequence"/>
</dbReference>
<evidence type="ECO:0000256" key="1">
    <source>
        <dbReference type="SAM" id="MobiDB-lite"/>
    </source>
</evidence>
<dbReference type="Pfam" id="PF00990">
    <property type="entry name" value="GGDEF"/>
    <property type="match status" value="1"/>
</dbReference>
<dbReference type="InterPro" id="IPR052155">
    <property type="entry name" value="Biofilm_reg_signaling"/>
</dbReference>
<evidence type="ECO:0000259" key="2">
    <source>
        <dbReference type="PROSITE" id="PS50883"/>
    </source>
</evidence>
<dbReference type="RefSeq" id="WP_386843132.1">
    <property type="nucleotide sequence ID" value="NZ_JBHUMK010000012.1"/>
</dbReference>
<dbReference type="InterPro" id="IPR029787">
    <property type="entry name" value="Nucleotide_cyclase"/>
</dbReference>
<dbReference type="EMBL" id="JBHUMK010000012">
    <property type="protein sequence ID" value="MFD2608531.1"/>
    <property type="molecule type" value="Genomic_DNA"/>
</dbReference>
<organism evidence="3 4">
    <name type="scientific">Deinococcus taklimakanensis</name>
    <dbReference type="NCBI Taxonomy" id="536443"/>
    <lineage>
        <taxon>Bacteria</taxon>
        <taxon>Thermotogati</taxon>
        <taxon>Deinococcota</taxon>
        <taxon>Deinococci</taxon>
        <taxon>Deinococcales</taxon>
        <taxon>Deinococcaceae</taxon>
        <taxon>Deinococcus</taxon>
    </lineage>
</organism>
<dbReference type="InterPro" id="IPR000160">
    <property type="entry name" value="GGDEF_dom"/>
</dbReference>
<feature type="domain" description="EAL" evidence="2">
    <location>
        <begin position="640"/>
        <end position="893"/>
    </location>
</feature>
<dbReference type="NCBIfam" id="TIGR00229">
    <property type="entry name" value="sensory_box"/>
    <property type="match status" value="1"/>
</dbReference>